<evidence type="ECO:0000313" key="2">
    <source>
        <dbReference type="Proteomes" id="UP001281147"/>
    </source>
</evidence>
<gene>
    <name evidence="1" type="ORF">LTR37_003625</name>
</gene>
<sequence length="525" mass="57231">MSSIKFLLVSSLLSQVVDVTAKQLLCNDEIPIPEYRGTKVTSLTAKEVRGYKDWGAAAMVGLPFNQENPVDLCNVTLSYTHPEMGDNINVYVWLPLDNWNGNFLGQGGGGWAAGMEGALGPPVALGYASANTDAGHSFHVDPVQATFSARDWAIPSPGNVDWTLLQDFASVSLDDMANLAKGVVSSFYGKAPRYSYWNGNYNGILALAPAVNWDSFIVAELWGQVMMRKENYYPSSCEWEAIRNSAIEACDELDGVKDGVVAAANLCNFDALSVVGQKYNCSGETRHISEAAATIANAAWEGPKRNGKLEWFGLNHEAPFSSATSSSGGLLQTICDEDNKNCTGSPFPISKEWVQVFLAKNLGYDVSDMSEEDFFGFLHLSRQWYSSIMGSADPDLSEFKAAGGRMITWHGLADELIFPNGTANYYERVLALDSKAKDFYRYFEAPGVLHCGRGVGAFPKQAFNSLVQWVESETVPDTLDAETTLEPTRSRILCVYPQVAAYRGGNPDDASSYECADTFGTKKAV</sequence>
<keyword evidence="2" id="KW-1185">Reference proteome</keyword>
<dbReference type="Proteomes" id="UP001281147">
    <property type="component" value="Unassembled WGS sequence"/>
</dbReference>
<evidence type="ECO:0000313" key="1">
    <source>
        <dbReference type="EMBL" id="KAK3720576.1"/>
    </source>
</evidence>
<protein>
    <submittedName>
        <fullName evidence="1">Uncharacterized protein</fullName>
    </submittedName>
</protein>
<comment type="caution">
    <text evidence="1">The sequence shown here is derived from an EMBL/GenBank/DDBJ whole genome shotgun (WGS) entry which is preliminary data.</text>
</comment>
<reference evidence="1" key="1">
    <citation type="submission" date="2023-07" db="EMBL/GenBank/DDBJ databases">
        <title>Black Yeasts Isolated from many extreme environments.</title>
        <authorList>
            <person name="Coleine C."/>
            <person name="Stajich J.E."/>
            <person name="Selbmann L."/>
        </authorList>
    </citation>
    <scope>NUCLEOTIDE SEQUENCE</scope>
    <source>
        <strain evidence="1">CCFEE 5714</strain>
    </source>
</reference>
<dbReference type="EMBL" id="JAUTXU010000021">
    <property type="protein sequence ID" value="KAK3720576.1"/>
    <property type="molecule type" value="Genomic_DNA"/>
</dbReference>
<name>A0ACC3NPJ1_9PEZI</name>
<accession>A0ACC3NPJ1</accession>
<proteinExistence type="predicted"/>
<organism evidence="1 2">
    <name type="scientific">Vermiconidia calcicola</name>
    <dbReference type="NCBI Taxonomy" id="1690605"/>
    <lineage>
        <taxon>Eukaryota</taxon>
        <taxon>Fungi</taxon>
        <taxon>Dikarya</taxon>
        <taxon>Ascomycota</taxon>
        <taxon>Pezizomycotina</taxon>
        <taxon>Dothideomycetes</taxon>
        <taxon>Dothideomycetidae</taxon>
        <taxon>Mycosphaerellales</taxon>
        <taxon>Extremaceae</taxon>
        <taxon>Vermiconidia</taxon>
    </lineage>
</organism>